<dbReference type="AlphaFoldDB" id="A0A3B0FFE5"/>
<dbReference type="EMBL" id="RBNH01000004">
    <property type="protein sequence ID" value="RKO25346.1"/>
    <property type="molecule type" value="Genomic_DNA"/>
</dbReference>
<dbReference type="RefSeq" id="WP_120691922.1">
    <property type="nucleotide sequence ID" value="NZ_RBNH01000004.1"/>
</dbReference>
<sequence length="357" mass="37163">MPGEPAADETPPVLVTAELEAAAGEAVENGAPGLVFHVRNGDQVVAKAAGTRNLDSGEPAEPGDKLWISGAGAPMVAVAVLKLAENGALGLDDPAAKYLPEFAAIFPAWERTTIRELLGSRTGLPDYIPALLESKDAEALRTTALTFEERLRIAATAGGARGPLSQPAWSATDWEVLAWLVERTHGRPLAEVLQSEVFEPAGMASSLLATPGAPPEPILHGYVLSGGSRLDFTRADAAAGSGDAGIISTVEDLNRFFAALPAGQLVNAETWEAMVHGDPYDLGGLQWTGAICPGQRHVFIYGGGGAYNVQSVSSLDGRQQVSVGMALPPAELGTPGITPLVERMQEAVEATAKSMCR</sequence>
<evidence type="ECO:0000259" key="1">
    <source>
        <dbReference type="Pfam" id="PF00144"/>
    </source>
</evidence>
<dbReference type="PANTHER" id="PTHR43283:SF18">
    <property type="match status" value="1"/>
</dbReference>
<feature type="domain" description="Beta-lactamase-related" evidence="1">
    <location>
        <begin position="26"/>
        <end position="307"/>
    </location>
</feature>
<keyword evidence="2" id="KW-0378">Hydrolase</keyword>
<dbReference type="GO" id="GO:0016787">
    <property type="term" value="F:hydrolase activity"/>
    <property type="evidence" value="ECO:0007669"/>
    <property type="project" value="UniProtKB-KW"/>
</dbReference>
<dbReference type="InterPro" id="IPR012338">
    <property type="entry name" value="Beta-lactam/transpept-like"/>
</dbReference>
<comment type="caution">
    <text evidence="2">The sequence shown here is derived from an EMBL/GenBank/DDBJ whole genome shotgun (WGS) entry which is preliminary data.</text>
</comment>
<dbReference type="InterPro" id="IPR050789">
    <property type="entry name" value="Diverse_Enzym_Activities"/>
</dbReference>
<dbReference type="SUPFAM" id="SSF56601">
    <property type="entry name" value="beta-lactamase/transpeptidase-like"/>
    <property type="match status" value="1"/>
</dbReference>
<name>A0A3B0FFE5_PSEPS</name>
<dbReference type="InterPro" id="IPR001466">
    <property type="entry name" value="Beta-lactam-related"/>
</dbReference>
<organism evidence="2 3">
    <name type="scientific">Pseudarthrobacter phenanthrenivorans</name>
    <name type="common">Arthrobacter phenanthrenivorans</name>
    <dbReference type="NCBI Taxonomy" id="361575"/>
    <lineage>
        <taxon>Bacteria</taxon>
        <taxon>Bacillati</taxon>
        <taxon>Actinomycetota</taxon>
        <taxon>Actinomycetes</taxon>
        <taxon>Micrococcales</taxon>
        <taxon>Micrococcaceae</taxon>
        <taxon>Pseudarthrobacter</taxon>
    </lineage>
</organism>
<proteinExistence type="predicted"/>
<dbReference type="Gene3D" id="3.40.710.10">
    <property type="entry name" value="DD-peptidase/beta-lactamase superfamily"/>
    <property type="match status" value="1"/>
</dbReference>
<reference evidence="3" key="2">
    <citation type="submission" date="2018-10" db="EMBL/GenBank/DDBJ databases">
        <authorList>
            <person name="Wang Y."/>
            <person name="Wang J."/>
            <person name="Yang X."/>
            <person name="Wang Z."/>
            <person name="Huang Y."/>
        </authorList>
    </citation>
    <scope>NUCLEOTIDE SEQUENCE [LARGE SCALE GENOMIC DNA]</scope>
    <source>
        <strain evidence="3">J015</strain>
    </source>
</reference>
<evidence type="ECO:0000313" key="3">
    <source>
        <dbReference type="Proteomes" id="UP000273159"/>
    </source>
</evidence>
<evidence type="ECO:0000313" key="2">
    <source>
        <dbReference type="EMBL" id="RKO25346.1"/>
    </source>
</evidence>
<accession>A0A3B0FFE5</accession>
<reference evidence="2 3" key="1">
    <citation type="submission" date="2018-10" db="EMBL/GenBank/DDBJ databases">
        <title>Genome-guide identification and characterization of bacteria that degrade polycyclic aromatic hydrocarbons and resist hexavalent chromium simultaneously.</title>
        <authorList>
            <person name="Feng H."/>
        </authorList>
    </citation>
    <scope>NUCLEOTIDE SEQUENCE [LARGE SCALE GENOMIC DNA]</scope>
    <source>
        <strain evidence="2 3">J015</strain>
    </source>
</reference>
<gene>
    <name evidence="2" type="ORF">D7Z96_05925</name>
</gene>
<dbReference type="Pfam" id="PF00144">
    <property type="entry name" value="Beta-lactamase"/>
    <property type="match status" value="1"/>
</dbReference>
<dbReference type="PANTHER" id="PTHR43283">
    <property type="entry name" value="BETA-LACTAMASE-RELATED"/>
    <property type="match status" value="1"/>
</dbReference>
<dbReference type="Proteomes" id="UP000273159">
    <property type="component" value="Unassembled WGS sequence"/>
</dbReference>
<protein>
    <submittedName>
        <fullName evidence="2">Class A beta-lactamase-related serine hydrolase</fullName>
    </submittedName>
</protein>